<dbReference type="EMBL" id="MN648051">
    <property type="protein sequence ID" value="QGQ59859.1"/>
    <property type="molecule type" value="Genomic_DNA"/>
</dbReference>
<organismHost>
    <name type="scientific">Gliridae</name>
    <name type="common">dormice</name>
    <dbReference type="NCBI Taxonomy" id="30650"/>
</organismHost>
<organismHost>
    <name type="scientific">Cynomys leucurus</name>
    <name type="common">White-tailed prairie dog</name>
    <dbReference type="NCBI Taxonomy" id="99825"/>
</organismHost>
<organismHost>
    <name type="scientific">Homo sapiens</name>
    <name type="common">Human</name>
    <dbReference type="NCBI Taxonomy" id="9606"/>
</organismHost>
<organismHost>
    <name type="scientific">Cynomys mexicanus</name>
    <name type="common">Mexican prairie dog</name>
    <dbReference type="NCBI Taxonomy" id="99826"/>
</organismHost>
<organismHost>
    <name type="scientific">Mus musculus</name>
    <name type="common">Mouse</name>
    <dbReference type="NCBI Taxonomy" id="10090"/>
</organismHost>
<name>A0A650BV24_MONPV</name>
<protein>
    <submittedName>
        <fullName evidence="1">Uncharacterized protein</fullName>
    </submittedName>
</protein>
<accession>A0A650BV24</accession>
<reference evidence="1 2" key="1">
    <citation type="submission" date="2019-11" db="EMBL/GenBank/DDBJ databases">
        <authorList>
            <person name="Cohen Gihon I."/>
            <person name="Israeli O."/>
            <person name="Shifman O."/>
            <person name="Erez N."/>
            <person name="Melamed S."/>
            <person name="Paran N."/>
            <person name="Beth-Din A."/>
            <person name="Zvi A."/>
        </authorList>
    </citation>
    <scope>NUCLEOTIDE SEQUENCE [LARGE SCALE GENOMIC DNA]</scope>
    <source>
        <strain evidence="1 2">Israel_2018</strain>
    </source>
</reference>
<sequence length="40" mass="4829">MRNVKRSEYQLDAEKEKVKVLQKRTRNVIGIFRRYLTSSS</sequence>
<evidence type="ECO:0000313" key="1">
    <source>
        <dbReference type="EMBL" id="QGQ59859.1"/>
    </source>
</evidence>
<organismHost>
    <name type="scientific">Cynomys ludovicianus</name>
    <name type="common">Black-tailed prairie dog</name>
    <dbReference type="NCBI Taxonomy" id="45480"/>
</organismHost>
<evidence type="ECO:0000313" key="2">
    <source>
        <dbReference type="Proteomes" id="UP000424348"/>
    </source>
</evidence>
<organismHost>
    <name type="scientific">Cynomys parvidens</name>
    <name type="common">Utah prairie dog</name>
    <dbReference type="NCBI Taxonomy" id="99827"/>
</organismHost>
<dbReference type="SMR" id="A0A650BV24"/>
<proteinExistence type="predicted"/>
<organismHost>
    <name type="scientific">Heliosciurus ruwenzorii</name>
    <name type="common">Ruwenzori sun squirrel</name>
    <dbReference type="NCBI Taxonomy" id="226685"/>
</organismHost>
<organismHost>
    <name type="scientific">Cynomys gunnisoni</name>
    <name type="common">Gunnison's prairie dog</name>
    <name type="synonym">Spermophilus gunnisoni</name>
    <dbReference type="NCBI Taxonomy" id="45479"/>
</organismHost>
<dbReference type="Proteomes" id="UP000424348">
    <property type="component" value="Genome"/>
</dbReference>
<gene>
    <name evidence="1" type="ORF">PDLMKLCO_00139</name>
</gene>
<organism evidence="1 2">
    <name type="scientific">Monkeypox virus</name>
    <name type="common">MPXV</name>
    <dbReference type="NCBI Taxonomy" id="10244"/>
    <lineage>
        <taxon>Viruses</taxon>
        <taxon>Varidnaviria</taxon>
        <taxon>Bamfordvirae</taxon>
        <taxon>Nucleocytoviricota</taxon>
        <taxon>Pokkesviricetes</taxon>
        <taxon>Chitovirales</taxon>
        <taxon>Poxviridae</taxon>
        <taxon>Chordopoxvirinae</taxon>
        <taxon>Orthopoxvirus</taxon>
        <taxon>Orthopoxvirus monkeypox</taxon>
    </lineage>
</organism>